<feature type="region of interest" description="Disordered" evidence="5">
    <location>
        <begin position="1"/>
        <end position="160"/>
    </location>
</feature>
<dbReference type="GO" id="GO:0051607">
    <property type="term" value="P:defense response to virus"/>
    <property type="evidence" value="ECO:0007669"/>
    <property type="project" value="InterPro"/>
</dbReference>
<dbReference type="InterPro" id="IPR005380">
    <property type="entry name" value="XS_domain"/>
</dbReference>
<name>A0AAV1XU25_LUPLU</name>
<reference evidence="8 9" key="1">
    <citation type="submission" date="2024-03" db="EMBL/GenBank/DDBJ databases">
        <authorList>
            <person name="Martinez-Hernandez J."/>
        </authorList>
    </citation>
    <scope>NUCLEOTIDE SEQUENCE [LARGE SCALE GENOMIC DNA]</scope>
</reference>
<evidence type="ECO:0000256" key="4">
    <source>
        <dbReference type="SAM" id="Coils"/>
    </source>
</evidence>
<dbReference type="Pfam" id="PF03468">
    <property type="entry name" value="XS"/>
    <property type="match status" value="1"/>
</dbReference>
<evidence type="ECO:0000256" key="2">
    <source>
        <dbReference type="ARBA" id="ARBA00023158"/>
    </source>
</evidence>
<feature type="domain" description="Zinc finger-XS" evidence="7">
    <location>
        <begin position="272"/>
        <end position="309"/>
    </location>
</feature>
<dbReference type="InterPro" id="IPR005381">
    <property type="entry name" value="Znf-XS_domain"/>
</dbReference>
<comment type="caution">
    <text evidence="8">The sequence shown here is derived from an EMBL/GenBank/DDBJ whole genome shotgun (WGS) entry which is preliminary data.</text>
</comment>
<evidence type="ECO:0000313" key="8">
    <source>
        <dbReference type="EMBL" id="CAL0325158.1"/>
    </source>
</evidence>
<dbReference type="PANTHER" id="PTHR46602">
    <property type="entry name" value="PROTEIN SUPPRESSOR OF GENE SILENCING 3"/>
    <property type="match status" value="1"/>
</dbReference>
<dbReference type="EMBL" id="CAXHTB010000018">
    <property type="protein sequence ID" value="CAL0325158.1"/>
    <property type="molecule type" value="Genomic_DNA"/>
</dbReference>
<feature type="compositionally biased region" description="Polar residues" evidence="5">
    <location>
        <begin position="14"/>
        <end position="24"/>
    </location>
</feature>
<dbReference type="Gene3D" id="3.30.70.2890">
    <property type="entry name" value="XS domain"/>
    <property type="match status" value="1"/>
</dbReference>
<protein>
    <submittedName>
        <fullName evidence="8">Uncharacterized protein</fullName>
    </submittedName>
</protein>
<feature type="region of interest" description="Disordered" evidence="5">
    <location>
        <begin position="182"/>
        <end position="239"/>
    </location>
</feature>
<feature type="compositionally biased region" description="Polar residues" evidence="5">
    <location>
        <begin position="147"/>
        <end position="160"/>
    </location>
</feature>
<dbReference type="AlphaFoldDB" id="A0AAV1XU25"/>
<feature type="domain" description="XS" evidence="6">
    <location>
        <begin position="343"/>
        <end position="456"/>
    </location>
</feature>
<dbReference type="Pfam" id="PF03470">
    <property type="entry name" value="zf-XS"/>
    <property type="match status" value="1"/>
</dbReference>
<proteinExistence type="inferred from homology"/>
<keyword evidence="9" id="KW-1185">Reference proteome</keyword>
<feature type="compositionally biased region" description="Polar residues" evidence="5">
    <location>
        <begin position="81"/>
        <end position="90"/>
    </location>
</feature>
<feature type="coiled-coil region" evidence="4">
    <location>
        <begin position="501"/>
        <end position="528"/>
    </location>
</feature>
<dbReference type="InterPro" id="IPR038588">
    <property type="entry name" value="XS_domain_sf"/>
</dbReference>
<sequence length="666" mass="76756">MSSRRGTPGRPFPSSKNDGSSTSMGKDIAERGGYSSKEKVIAEPQPKVEQLSQGLVDINIGPGEDDGEWEVQSRKSKNRTGNRTGSSSARQLALPVHNSNPRAAGNTGMAQRPGTWNHGGVGRGSGNPWQTQNADFRRPAGRGNERPQFTATGPQSYSVSSYPLIRAPLEKGWNWKSRTSYQQSLSGDASKVTDETALKSPEKNSDVDDEVEEDFDEMEDTDDDLLSDDNDSDSSQKSHETCKRSKWFKNFFATLDTLTMEQINEPDRQWHCPACQGGPGSIDWYRGLQPLMNHCKTKGSKRVKIHREFSVILDEELHRRGTSVIPIGEVYGKWKGLKHGERDHEIVWPPMVVIQNTQLEQVENEKWIGMGNQELIDHFSTYAAAKARHAYGPQGHRGMSLLIFEKSPIGYIEAERLHKHFVDEGTGRDAWLGRRKLFLPGGQRQLYGYMALKEDLDLFNRHSQGKTQLKYEMRSYQEMVVKEIRKMGEDNEQLHYWMNKAEKCEKDKKNLEESLGVMAERMRQTMEESHTVRLRTKKQYEENSEELYLQEQFFKDQIRIIHDSRSAKEEDFERLQQEKRKEVKQSSTSSLNAKEQRIKVDQYEKFVEIQDKEMEKYVAEEEKLRRSHEDNIAAMRLRYLEEEVQLEKKFNEEKAKLMEKYAPSRA</sequence>
<feature type="coiled-coil region" evidence="4">
    <location>
        <begin position="618"/>
        <end position="660"/>
    </location>
</feature>
<evidence type="ECO:0000313" key="9">
    <source>
        <dbReference type="Proteomes" id="UP001497480"/>
    </source>
</evidence>
<keyword evidence="2" id="KW-0943">RNA-mediated gene silencing</keyword>
<gene>
    <name evidence="8" type="ORF">LLUT_LOCUS26218</name>
</gene>
<dbReference type="PANTHER" id="PTHR46602:SF1">
    <property type="entry name" value="PROTEIN SUPPRESSOR OF GENE SILENCING 3"/>
    <property type="match status" value="1"/>
</dbReference>
<dbReference type="InterPro" id="IPR044287">
    <property type="entry name" value="SGS3"/>
</dbReference>
<evidence type="ECO:0000256" key="1">
    <source>
        <dbReference type="ARBA" id="ARBA00023054"/>
    </source>
</evidence>
<dbReference type="Proteomes" id="UP001497480">
    <property type="component" value="Unassembled WGS sequence"/>
</dbReference>
<organism evidence="8 9">
    <name type="scientific">Lupinus luteus</name>
    <name type="common">European yellow lupine</name>
    <dbReference type="NCBI Taxonomy" id="3873"/>
    <lineage>
        <taxon>Eukaryota</taxon>
        <taxon>Viridiplantae</taxon>
        <taxon>Streptophyta</taxon>
        <taxon>Embryophyta</taxon>
        <taxon>Tracheophyta</taxon>
        <taxon>Spermatophyta</taxon>
        <taxon>Magnoliopsida</taxon>
        <taxon>eudicotyledons</taxon>
        <taxon>Gunneridae</taxon>
        <taxon>Pentapetalae</taxon>
        <taxon>rosids</taxon>
        <taxon>fabids</taxon>
        <taxon>Fabales</taxon>
        <taxon>Fabaceae</taxon>
        <taxon>Papilionoideae</taxon>
        <taxon>50 kb inversion clade</taxon>
        <taxon>genistoids sensu lato</taxon>
        <taxon>core genistoids</taxon>
        <taxon>Genisteae</taxon>
        <taxon>Lupinus</taxon>
    </lineage>
</organism>
<feature type="compositionally biased region" description="Basic and acidic residues" evidence="5">
    <location>
        <begin position="191"/>
        <end position="206"/>
    </location>
</feature>
<feature type="compositionally biased region" description="Acidic residues" evidence="5">
    <location>
        <begin position="207"/>
        <end position="232"/>
    </location>
</feature>
<evidence type="ECO:0000256" key="5">
    <source>
        <dbReference type="SAM" id="MobiDB-lite"/>
    </source>
</evidence>
<keyword evidence="1 4" id="KW-0175">Coiled coil</keyword>
<dbReference type="GO" id="GO:0031047">
    <property type="term" value="P:regulatory ncRNA-mediated gene silencing"/>
    <property type="evidence" value="ECO:0007669"/>
    <property type="project" value="UniProtKB-KW"/>
</dbReference>
<evidence type="ECO:0000259" key="6">
    <source>
        <dbReference type="Pfam" id="PF03468"/>
    </source>
</evidence>
<evidence type="ECO:0000259" key="7">
    <source>
        <dbReference type="Pfam" id="PF03470"/>
    </source>
</evidence>
<comment type="similarity">
    <text evidence="3">Belongs to the SGS3 family.</text>
</comment>
<accession>A0AAV1XU25</accession>
<evidence type="ECO:0000256" key="3">
    <source>
        <dbReference type="ARBA" id="ARBA00024022"/>
    </source>
</evidence>